<dbReference type="Proteomes" id="UP000237983">
    <property type="component" value="Unassembled WGS sequence"/>
</dbReference>
<organism evidence="5 6">
    <name type="scientific">Glaciihabitans tibetensis</name>
    <dbReference type="NCBI Taxonomy" id="1266600"/>
    <lineage>
        <taxon>Bacteria</taxon>
        <taxon>Bacillati</taxon>
        <taxon>Actinomycetota</taxon>
        <taxon>Actinomycetes</taxon>
        <taxon>Micrococcales</taxon>
        <taxon>Microbacteriaceae</taxon>
        <taxon>Glaciihabitans</taxon>
    </lineage>
</organism>
<feature type="domain" description="Cell envelope-related transcriptional attenuator" evidence="4">
    <location>
        <begin position="110"/>
        <end position="266"/>
    </location>
</feature>
<dbReference type="OrthoDB" id="9782542at2"/>
<dbReference type="RefSeq" id="WP_106212857.1">
    <property type="nucleotide sequence ID" value="NZ_PVTL01000005.1"/>
</dbReference>
<dbReference type="PANTHER" id="PTHR33392">
    <property type="entry name" value="POLYISOPRENYL-TEICHOIC ACID--PEPTIDOGLYCAN TEICHOIC ACID TRANSFERASE TAGU"/>
    <property type="match status" value="1"/>
</dbReference>
<dbReference type="Gene3D" id="3.40.630.190">
    <property type="entry name" value="LCP protein"/>
    <property type="match status" value="1"/>
</dbReference>
<dbReference type="InterPro" id="IPR004474">
    <property type="entry name" value="LytR_CpsA_psr"/>
</dbReference>
<evidence type="ECO:0000256" key="1">
    <source>
        <dbReference type="ARBA" id="ARBA00006068"/>
    </source>
</evidence>
<keyword evidence="3" id="KW-0472">Membrane</keyword>
<evidence type="ECO:0000313" key="5">
    <source>
        <dbReference type="EMBL" id="PRY68134.1"/>
    </source>
</evidence>
<protein>
    <submittedName>
        <fullName evidence="5">LytR family transcriptional attenuator</fullName>
    </submittedName>
</protein>
<dbReference type="PANTHER" id="PTHR33392:SF6">
    <property type="entry name" value="POLYISOPRENYL-TEICHOIC ACID--PEPTIDOGLYCAN TEICHOIC ACID TRANSFERASE TAGU"/>
    <property type="match status" value="1"/>
</dbReference>
<comment type="caution">
    <text evidence="5">The sequence shown here is derived from an EMBL/GenBank/DDBJ whole genome shotgun (WGS) entry which is preliminary data.</text>
</comment>
<name>A0A2T0VDB1_9MICO</name>
<dbReference type="AlphaFoldDB" id="A0A2T0VDB1"/>
<keyword evidence="3" id="KW-0812">Transmembrane</keyword>
<reference evidence="5 6" key="1">
    <citation type="submission" date="2018-03" db="EMBL/GenBank/DDBJ databases">
        <title>Genomic Encyclopedia of Type Strains, Phase III (KMG-III): the genomes of soil and plant-associated and newly described type strains.</title>
        <authorList>
            <person name="Whitman W."/>
        </authorList>
    </citation>
    <scope>NUCLEOTIDE SEQUENCE [LARGE SCALE GENOMIC DNA]</scope>
    <source>
        <strain evidence="5 6">CGMCC 1.12484</strain>
    </source>
</reference>
<feature type="compositionally biased region" description="Low complexity" evidence="2">
    <location>
        <begin position="372"/>
        <end position="401"/>
    </location>
</feature>
<keyword evidence="6" id="KW-1185">Reference proteome</keyword>
<keyword evidence="3" id="KW-1133">Transmembrane helix</keyword>
<dbReference type="InterPro" id="IPR050922">
    <property type="entry name" value="LytR/CpsA/Psr_CW_biosynth"/>
</dbReference>
<dbReference type="Pfam" id="PF03816">
    <property type="entry name" value="LytR_cpsA_psr"/>
    <property type="match status" value="1"/>
</dbReference>
<dbReference type="EMBL" id="PVTL01000005">
    <property type="protein sequence ID" value="PRY68134.1"/>
    <property type="molecule type" value="Genomic_DNA"/>
</dbReference>
<sequence>MPSTRASVLVHHRRTPSASHRFTRVLRVSSIALAVVLASTLSVSAIYLTGIASRVAGNALDISNGNQPVQKEEPPLLGAFEGGFNILAVGADNVDGQSAQFGERDGASLNDVNILLHVAADHRSAVIVSLPRDLVIPGPACTDPVTGDEFSAVSAQQLNSAIGRGGLGCVVATVSELTGLDIAYAALFSFEGTVAMADAVGGVPICLTDAINDPSSGLNLPAGVRVVQGQEALAYLRARKEVGDGSDLARISSQQAYMSSLLRVIKSNDTLTSPTKMFGLANATAENVQLSTTLSSPNTMVSMALTLKDLDLDRMSLVTYPSKANPANPNKLVPAEPAASELVEKLQNDELFILADDALRPGVTELLPTPDPAAATDPPVGDPSATAAPADPAEPTAGATDQPGSDPVNAGEPEVLDGVLGQTASQQVCSAPKDD</sequence>
<comment type="similarity">
    <text evidence="1">Belongs to the LytR/CpsA/Psr (LCP) family.</text>
</comment>
<evidence type="ECO:0000313" key="6">
    <source>
        <dbReference type="Proteomes" id="UP000237983"/>
    </source>
</evidence>
<feature type="region of interest" description="Disordered" evidence="2">
    <location>
        <begin position="363"/>
        <end position="415"/>
    </location>
</feature>
<evidence type="ECO:0000256" key="3">
    <source>
        <dbReference type="SAM" id="Phobius"/>
    </source>
</evidence>
<evidence type="ECO:0000256" key="2">
    <source>
        <dbReference type="SAM" id="MobiDB-lite"/>
    </source>
</evidence>
<evidence type="ECO:0000259" key="4">
    <source>
        <dbReference type="Pfam" id="PF03816"/>
    </source>
</evidence>
<accession>A0A2T0VDB1</accession>
<proteinExistence type="inferred from homology"/>
<dbReference type="NCBIfam" id="TIGR00350">
    <property type="entry name" value="lytR_cpsA_psr"/>
    <property type="match status" value="1"/>
</dbReference>
<feature type="transmembrane region" description="Helical" evidence="3">
    <location>
        <begin position="25"/>
        <end position="48"/>
    </location>
</feature>
<gene>
    <name evidence="5" type="ORF">B0I08_105299</name>
</gene>